<evidence type="ECO:0000256" key="14">
    <source>
        <dbReference type="PROSITE-ProRule" id="PRU00708"/>
    </source>
</evidence>
<dbReference type="PANTHER" id="PTHR47926">
    <property type="entry name" value="PENTATRICOPEPTIDE REPEAT-CONTAINING PROTEIN"/>
    <property type="match status" value="1"/>
</dbReference>
<dbReference type="SUPFAM" id="SSF52540">
    <property type="entry name" value="P-loop containing nucleoside triphosphate hydrolases"/>
    <property type="match status" value="2"/>
</dbReference>
<keyword evidence="4" id="KW-0808">Transferase</keyword>
<keyword evidence="5" id="KW-0479">Metal-binding</keyword>
<dbReference type="FunFam" id="1.25.40.10:FF:000341">
    <property type="entry name" value="Pentatricopeptide repeat-containing protein chloroplastic"/>
    <property type="match status" value="1"/>
</dbReference>
<dbReference type="InterPro" id="IPR046848">
    <property type="entry name" value="E_motif"/>
</dbReference>
<evidence type="ECO:0000256" key="2">
    <source>
        <dbReference type="ARBA" id="ARBA00012118"/>
    </source>
</evidence>
<protein>
    <recommendedName>
        <fullName evidence="2">thymidine kinase</fullName>
        <ecNumber evidence="2">2.7.1.21</ecNumber>
    </recommendedName>
</protein>
<evidence type="ECO:0000256" key="12">
    <source>
        <dbReference type="ARBA" id="ARBA00048254"/>
    </source>
</evidence>
<organism evidence="15 16">
    <name type="scientific">Citrus x changshan-huyou</name>
    <dbReference type="NCBI Taxonomy" id="2935761"/>
    <lineage>
        <taxon>Eukaryota</taxon>
        <taxon>Viridiplantae</taxon>
        <taxon>Streptophyta</taxon>
        <taxon>Embryophyta</taxon>
        <taxon>Tracheophyta</taxon>
        <taxon>Spermatophyta</taxon>
        <taxon>Magnoliopsida</taxon>
        <taxon>eudicotyledons</taxon>
        <taxon>Gunneridae</taxon>
        <taxon>Pentapetalae</taxon>
        <taxon>rosids</taxon>
        <taxon>malvids</taxon>
        <taxon>Sapindales</taxon>
        <taxon>Rutaceae</taxon>
        <taxon>Aurantioideae</taxon>
        <taxon>Citrus</taxon>
    </lineage>
</organism>
<evidence type="ECO:0000313" key="16">
    <source>
        <dbReference type="Proteomes" id="UP001428341"/>
    </source>
</evidence>
<evidence type="ECO:0000256" key="11">
    <source>
        <dbReference type="ARBA" id="ARBA00025704"/>
    </source>
</evidence>
<comment type="similarity">
    <text evidence="1">Belongs to the thymidine kinase family.</text>
</comment>
<dbReference type="FunFam" id="1.25.40.10:FF:001093">
    <property type="entry name" value="Pentatricopeptide repeat-containing protein At2g34400"/>
    <property type="match status" value="1"/>
</dbReference>
<comment type="caution">
    <text evidence="15">The sequence shown here is derived from an EMBL/GenBank/DDBJ whole genome shotgun (WGS) entry which is preliminary data.</text>
</comment>
<evidence type="ECO:0000256" key="13">
    <source>
        <dbReference type="ARBA" id="ARBA00060693"/>
    </source>
</evidence>
<evidence type="ECO:0000256" key="4">
    <source>
        <dbReference type="ARBA" id="ARBA00022679"/>
    </source>
</evidence>
<dbReference type="EC" id="2.7.1.21" evidence="2"/>
<evidence type="ECO:0000256" key="10">
    <source>
        <dbReference type="ARBA" id="ARBA00022840"/>
    </source>
</evidence>
<dbReference type="FunFam" id="3.30.60.20:FF:000051">
    <property type="entry name" value="Thymidine kinase"/>
    <property type="match status" value="1"/>
</dbReference>
<evidence type="ECO:0000256" key="7">
    <source>
        <dbReference type="ARBA" id="ARBA00022741"/>
    </source>
</evidence>
<dbReference type="PANTHER" id="PTHR47926:SF347">
    <property type="entry name" value="PENTATRICOPEPTIDE REPEAT-CONTAINING PROTEIN"/>
    <property type="match status" value="1"/>
</dbReference>
<dbReference type="NCBIfam" id="TIGR00756">
    <property type="entry name" value="PPR"/>
    <property type="match status" value="2"/>
</dbReference>
<dbReference type="SUPFAM" id="SSF57716">
    <property type="entry name" value="Glucocorticoid receptor-like (DNA-binding domain)"/>
    <property type="match status" value="1"/>
</dbReference>
<comment type="pathway">
    <text evidence="11">Purine metabolism.</text>
</comment>
<keyword evidence="10" id="KW-0067">ATP-binding</keyword>
<comment type="catalytic activity">
    <reaction evidence="12">
        <text>thymidine + ATP = dTMP + ADP + H(+)</text>
        <dbReference type="Rhea" id="RHEA:19129"/>
        <dbReference type="ChEBI" id="CHEBI:15378"/>
        <dbReference type="ChEBI" id="CHEBI:17748"/>
        <dbReference type="ChEBI" id="CHEBI:30616"/>
        <dbReference type="ChEBI" id="CHEBI:63528"/>
        <dbReference type="ChEBI" id="CHEBI:456216"/>
        <dbReference type="EC" id="2.7.1.21"/>
    </reaction>
</comment>
<evidence type="ECO:0000256" key="3">
    <source>
        <dbReference type="ARBA" id="ARBA00022634"/>
    </source>
</evidence>
<keyword evidence="9" id="KW-0862">Zinc</keyword>
<dbReference type="AlphaFoldDB" id="A0AAP0QUQ5"/>
<keyword evidence="7" id="KW-0547">Nucleotide-binding</keyword>
<feature type="repeat" description="PPR" evidence="14">
    <location>
        <begin position="314"/>
        <end position="348"/>
    </location>
</feature>
<dbReference type="InterPro" id="IPR020633">
    <property type="entry name" value="Thymidine_kinase_CS"/>
</dbReference>
<evidence type="ECO:0000256" key="1">
    <source>
        <dbReference type="ARBA" id="ARBA00007587"/>
    </source>
</evidence>
<dbReference type="Gene3D" id="1.25.40.10">
    <property type="entry name" value="Tetratricopeptide repeat domain"/>
    <property type="match status" value="2"/>
</dbReference>
<dbReference type="Gene3D" id="3.30.60.20">
    <property type="match status" value="1"/>
</dbReference>
<dbReference type="FunFam" id="3.40.50.300:FF:000948">
    <property type="entry name" value="Thymidine kinase"/>
    <property type="match status" value="1"/>
</dbReference>
<evidence type="ECO:0000256" key="9">
    <source>
        <dbReference type="ARBA" id="ARBA00022833"/>
    </source>
</evidence>
<dbReference type="Pfam" id="PF00265">
    <property type="entry name" value="TK"/>
    <property type="match status" value="2"/>
</dbReference>
<dbReference type="PROSITE" id="PS51375">
    <property type="entry name" value="PPR"/>
    <property type="match status" value="2"/>
</dbReference>
<dbReference type="Gene3D" id="3.40.50.300">
    <property type="entry name" value="P-loop containing nucleotide triphosphate hydrolases"/>
    <property type="match status" value="2"/>
</dbReference>
<dbReference type="GO" id="GO:0003723">
    <property type="term" value="F:RNA binding"/>
    <property type="evidence" value="ECO:0007669"/>
    <property type="project" value="InterPro"/>
</dbReference>
<dbReference type="Pfam" id="PF20431">
    <property type="entry name" value="E_motif"/>
    <property type="match status" value="1"/>
</dbReference>
<dbReference type="EMBL" id="JBCGBO010000002">
    <property type="protein sequence ID" value="KAK9224200.1"/>
    <property type="molecule type" value="Genomic_DNA"/>
</dbReference>
<dbReference type="InterPro" id="IPR027417">
    <property type="entry name" value="P-loop_NTPase"/>
</dbReference>
<dbReference type="PROSITE" id="PS00603">
    <property type="entry name" value="TK_CELLULAR_TYPE"/>
    <property type="match status" value="1"/>
</dbReference>
<keyword evidence="16" id="KW-1185">Reference proteome</keyword>
<dbReference type="Pfam" id="PF13041">
    <property type="entry name" value="PPR_2"/>
    <property type="match status" value="2"/>
</dbReference>
<keyword evidence="8" id="KW-0418">Kinase</keyword>
<feature type="repeat" description="PPR" evidence="14">
    <location>
        <begin position="213"/>
        <end position="247"/>
    </location>
</feature>
<dbReference type="InterPro" id="IPR002885">
    <property type="entry name" value="PPR_rpt"/>
</dbReference>
<keyword evidence="3" id="KW-0237">DNA synthesis</keyword>
<evidence type="ECO:0000256" key="6">
    <source>
        <dbReference type="ARBA" id="ARBA00022737"/>
    </source>
</evidence>
<dbReference type="GO" id="GO:0006950">
    <property type="term" value="P:response to stress"/>
    <property type="evidence" value="ECO:0007669"/>
    <property type="project" value="UniProtKB-ARBA"/>
</dbReference>
<dbReference type="GO" id="GO:0071897">
    <property type="term" value="P:DNA biosynthetic process"/>
    <property type="evidence" value="ECO:0007669"/>
    <property type="project" value="UniProtKB-KW"/>
</dbReference>
<gene>
    <name evidence="15" type="ORF">WN944_012650</name>
</gene>
<dbReference type="GO" id="GO:0042802">
    <property type="term" value="F:identical protein binding"/>
    <property type="evidence" value="ECO:0007669"/>
    <property type="project" value="UniProtKB-ARBA"/>
</dbReference>
<sequence length="690" mass="77207">MSTISRMKCLITPPFSLTPISLHLSKATTLASKSSFLNPATSLRNPKFIHSMVSPRPPLFSLQNRNLHSEASVSSPSGEIHVIVGPMFAGKTTTLLRRIQAETQKGSFQVNLRNNVIQLDEAIRGLCFSGRLSEAIGLLWRTGLKVDEGTYALLLQECIFTKEYRKGRRIHAQMVIVGYVPNEYIKTKLLILYAKYGDLVTAHVLFDKPQQKSLISWNAIIAGYVQKGFEEVGLDYYYKMRENGLRPDQYTFASIFRACATLATLDYGKRAHGLMIKCGIRENVVVNSALIDMYFKCSSISDGRQVFDKLSNRNVVTWTSLIAGYGQHGRVVEVFQLFHRMTSEGFRPNYVTFLAVLSACDHGGLVNKGWDYFSSMLRDYGIQPRGKHYAAIVDLLGRAGKLQEAYEFVLSSPCMEHSVVWGALLGACRIHGDIDLVKVAAKKYFELDPENAGKYVVLANAYANVGSWDNVEEVRGMMRDLGVVKEPGYSRIEVLGMVHFFWELVQVFALTISFFCRNVAVIKSNKDTRYGLDSIVTHDGVKLPCCALTTLSSFRQKFGSDAYDQVDVIGIDEAQFFEDLYDFCREAADHDGKTVIVAGLDGDYLRRSFGSVIDIIPLADSVTKLTARCEFCGKRAFFTLRKTEETKTELIGGSDIYMPVCRQHYVSGQVVVEAARIVLESQKVQCGSYV</sequence>
<proteinExistence type="inferred from homology"/>
<name>A0AAP0QUQ5_9ROSI</name>
<dbReference type="GO" id="GO:0005524">
    <property type="term" value="F:ATP binding"/>
    <property type="evidence" value="ECO:0007669"/>
    <property type="project" value="UniProtKB-KW"/>
</dbReference>
<reference evidence="15 16" key="1">
    <citation type="submission" date="2024-05" db="EMBL/GenBank/DDBJ databases">
        <title>Haplotype-resolved chromosome-level genome assembly of Huyou (Citrus changshanensis).</title>
        <authorList>
            <person name="Miao C."/>
            <person name="Chen W."/>
            <person name="Wu Y."/>
            <person name="Wang L."/>
            <person name="Zhao S."/>
            <person name="Grierson D."/>
            <person name="Xu C."/>
            <person name="Chen K."/>
        </authorList>
    </citation>
    <scope>NUCLEOTIDE SEQUENCE [LARGE SCALE GENOMIC DNA]</scope>
    <source>
        <strain evidence="15">01-14</strain>
        <tissue evidence="15">Leaf</tissue>
    </source>
</reference>
<comment type="pathway">
    <text evidence="13">Pyrimidine metabolism.</text>
</comment>
<evidence type="ECO:0000256" key="8">
    <source>
        <dbReference type="ARBA" id="ARBA00022777"/>
    </source>
</evidence>
<evidence type="ECO:0000256" key="5">
    <source>
        <dbReference type="ARBA" id="ARBA00022723"/>
    </source>
</evidence>
<dbReference type="Proteomes" id="UP001428341">
    <property type="component" value="Unassembled WGS sequence"/>
</dbReference>
<evidence type="ECO:0000313" key="15">
    <source>
        <dbReference type="EMBL" id="KAK9224200.1"/>
    </source>
</evidence>
<accession>A0AAP0QUQ5</accession>
<dbReference type="InterPro" id="IPR011990">
    <property type="entry name" value="TPR-like_helical_dom_sf"/>
</dbReference>
<dbReference type="GO" id="GO:0046872">
    <property type="term" value="F:metal ion binding"/>
    <property type="evidence" value="ECO:0007669"/>
    <property type="project" value="UniProtKB-KW"/>
</dbReference>
<dbReference type="GO" id="GO:0009451">
    <property type="term" value="P:RNA modification"/>
    <property type="evidence" value="ECO:0007669"/>
    <property type="project" value="InterPro"/>
</dbReference>
<dbReference type="GO" id="GO:0004797">
    <property type="term" value="F:thymidine kinase activity"/>
    <property type="evidence" value="ECO:0007669"/>
    <property type="project" value="UniProtKB-EC"/>
</dbReference>
<keyword evidence="6" id="KW-0677">Repeat</keyword>
<dbReference type="InterPro" id="IPR046960">
    <property type="entry name" value="PPR_At4g14850-like_plant"/>
</dbReference>
<dbReference type="InterPro" id="IPR001267">
    <property type="entry name" value="Thymidine_kinase"/>
</dbReference>